<reference evidence="2" key="2">
    <citation type="journal article" date="2010" name="Nature">
        <title>Comparative genomics reveals mobile pathogenicity chromosomes in Fusarium.</title>
        <authorList>
            <person name="Ma L.J."/>
            <person name="van der Does H.C."/>
            <person name="Borkovich K.A."/>
            <person name="Coleman J.J."/>
            <person name="Daboussi M.J."/>
            <person name="Di Pietro A."/>
            <person name="Dufresne M."/>
            <person name="Freitag M."/>
            <person name="Grabherr M."/>
            <person name="Henrissat B."/>
            <person name="Houterman P.M."/>
            <person name="Kang S."/>
            <person name="Shim W.B."/>
            <person name="Woloshuk C."/>
            <person name="Xie X."/>
            <person name="Xu J.R."/>
            <person name="Antoniw J."/>
            <person name="Baker S.E."/>
            <person name="Bluhm B.H."/>
            <person name="Breakspear A."/>
            <person name="Brown D.W."/>
            <person name="Butchko R.A."/>
            <person name="Chapman S."/>
            <person name="Coulson R."/>
            <person name="Coutinho P.M."/>
            <person name="Danchin E.G."/>
            <person name="Diener A."/>
            <person name="Gale L.R."/>
            <person name="Gardiner D.M."/>
            <person name="Goff S."/>
            <person name="Hammond-Kosack K.E."/>
            <person name="Hilburn K."/>
            <person name="Hua-Van A."/>
            <person name="Jonkers W."/>
            <person name="Kazan K."/>
            <person name="Kodira C.D."/>
            <person name="Koehrsen M."/>
            <person name="Kumar L."/>
            <person name="Lee Y.H."/>
            <person name="Li L."/>
            <person name="Manners J.M."/>
            <person name="Miranda-Saavedra D."/>
            <person name="Mukherjee M."/>
            <person name="Park G."/>
            <person name="Park J."/>
            <person name="Park S.Y."/>
            <person name="Proctor R.H."/>
            <person name="Regev A."/>
            <person name="Ruiz-Roldan M.C."/>
            <person name="Sain D."/>
            <person name="Sakthikumar S."/>
            <person name="Sykes S."/>
            <person name="Schwartz D.C."/>
            <person name="Turgeon B.G."/>
            <person name="Wapinski I."/>
            <person name="Yoder O."/>
            <person name="Young S."/>
            <person name="Zeng Q."/>
            <person name="Zhou S."/>
            <person name="Galagan J."/>
            <person name="Cuomo C.A."/>
            <person name="Kistler H.C."/>
            <person name="Rep M."/>
        </authorList>
    </citation>
    <scope>NUCLEOTIDE SEQUENCE [LARGE SCALE GENOMIC DNA]</scope>
    <source>
        <strain evidence="2">4287</strain>
    </source>
</reference>
<accession>A0A0J9U8H2</accession>
<dbReference type="EMBL" id="DS231696">
    <property type="protein sequence ID" value="KNA95508.1"/>
    <property type="molecule type" value="Genomic_DNA"/>
</dbReference>
<evidence type="ECO:0000313" key="3">
    <source>
        <dbReference type="Proteomes" id="UP000009097"/>
    </source>
</evidence>
<proteinExistence type="predicted"/>
<evidence type="ECO:0000256" key="1">
    <source>
        <dbReference type="SAM" id="MobiDB-lite"/>
    </source>
</evidence>
<dbReference type="GeneID" id="28958710"/>
<sequence>MPESDKPRQSVKRQLKPAPQRPGQDVHCPRFKSEVHFVIPGSMPEIEILRIRTTDVSQPFLDPNSMQQS</sequence>
<feature type="region of interest" description="Disordered" evidence="1">
    <location>
        <begin position="1"/>
        <end position="27"/>
    </location>
</feature>
<dbReference type="OrthoDB" id="3513895at2759"/>
<organism evidence="2 3">
    <name type="scientific">Fusarium oxysporum f. sp. lycopersici (strain 4287 / CBS 123668 / FGSC 9935 / NRRL 34936)</name>
    <name type="common">Fusarium vascular wilt of tomato</name>
    <dbReference type="NCBI Taxonomy" id="426428"/>
    <lineage>
        <taxon>Eukaryota</taxon>
        <taxon>Fungi</taxon>
        <taxon>Dikarya</taxon>
        <taxon>Ascomycota</taxon>
        <taxon>Pezizomycotina</taxon>
        <taxon>Sordariomycetes</taxon>
        <taxon>Hypocreomycetidae</taxon>
        <taxon>Hypocreales</taxon>
        <taxon>Nectriaceae</taxon>
        <taxon>Fusarium</taxon>
        <taxon>Fusarium oxysporum species complex</taxon>
    </lineage>
</organism>
<name>A0A0J9U8H2_FUSO4</name>
<protein>
    <submittedName>
        <fullName evidence="2">Uncharacterized protein</fullName>
    </submittedName>
</protein>
<reference evidence="2" key="1">
    <citation type="submission" date="2007-04" db="EMBL/GenBank/DDBJ databases">
        <authorList>
            <consortium name="The Broad Institute Genome Sequencing Platform"/>
            <person name="Birren B."/>
            <person name="Lander E."/>
            <person name="Galagan J."/>
            <person name="Nusbaum C."/>
            <person name="Devon K."/>
            <person name="Ma L.-J."/>
            <person name="Jaffe D."/>
            <person name="Butler J."/>
            <person name="Alvarez P."/>
            <person name="Gnerre S."/>
            <person name="Grabherr M."/>
            <person name="Kleber M."/>
            <person name="Mauceli E."/>
            <person name="Brockman W."/>
            <person name="MacCallum I.A."/>
            <person name="Young S."/>
            <person name="LaButti K."/>
            <person name="DeCaprio D."/>
            <person name="Crawford M."/>
            <person name="Koehrsen M."/>
            <person name="Engels R."/>
            <person name="Montgomery P."/>
            <person name="Pearson M."/>
            <person name="Howarth C."/>
            <person name="Larson L."/>
            <person name="White J."/>
            <person name="O'Leary S."/>
            <person name="Kodira C."/>
            <person name="Zeng Q."/>
            <person name="Yandava C."/>
            <person name="Alvarado L."/>
            <person name="Kistler C."/>
            <person name="Shim W.-B."/>
            <person name="Kang S."/>
            <person name="Woloshuk C."/>
        </authorList>
    </citation>
    <scope>NUCLEOTIDE SEQUENCE</scope>
    <source>
        <strain evidence="2">4287</strain>
    </source>
</reference>
<dbReference type="RefSeq" id="XP_018233554.1">
    <property type="nucleotide sequence ID" value="XM_018398043.1"/>
</dbReference>
<dbReference type="VEuPathDB" id="FungiDB:FOXG_18004"/>
<evidence type="ECO:0000313" key="2">
    <source>
        <dbReference type="EMBL" id="KNA95508.1"/>
    </source>
</evidence>
<dbReference type="KEGG" id="fox:FOXG_18004"/>
<dbReference type="Proteomes" id="UP000009097">
    <property type="component" value="Unassembled WGS sequence"/>
</dbReference>
<gene>
    <name evidence="2" type="ORF">FOXG_18004</name>
</gene>
<dbReference type="AlphaFoldDB" id="A0A0J9U8H2"/>